<feature type="coiled-coil region" evidence="1">
    <location>
        <begin position="11"/>
        <end position="77"/>
    </location>
</feature>
<keyword evidence="1" id="KW-0175">Coiled coil</keyword>
<dbReference type="AlphaFoldDB" id="A0A1M5FTF8"/>
<dbReference type="Gene3D" id="3.90.20.10">
    <property type="match status" value="1"/>
</dbReference>
<name>A0A1M5FTF8_9BACI</name>
<sequence>MEQKTILNEILNVLKDHIQQVSARFERLENHMNEKFEQIDKRFEQIDKKFEQINIRFERLEKRFDQLDNKVNGMRMDIMDNQKTTNFILSKIAQHDEKLLELSQQRK</sequence>
<evidence type="ECO:0008006" key="4">
    <source>
        <dbReference type="Google" id="ProtNLM"/>
    </source>
</evidence>
<dbReference type="SUPFAM" id="SSF58064">
    <property type="entry name" value="Influenza hemagglutinin (stalk)"/>
    <property type="match status" value="1"/>
</dbReference>
<dbReference type="EMBL" id="FQVW01000010">
    <property type="protein sequence ID" value="SHF94756.1"/>
    <property type="molecule type" value="Genomic_DNA"/>
</dbReference>
<dbReference type="STRING" id="930117.SAMN05216225_101016"/>
<evidence type="ECO:0000313" key="2">
    <source>
        <dbReference type="EMBL" id="SHF94756.1"/>
    </source>
</evidence>
<dbReference type="RefSeq" id="WP_072889205.1">
    <property type="nucleotide sequence ID" value="NZ_FQVW01000010.1"/>
</dbReference>
<organism evidence="2 3">
    <name type="scientific">Ornithinibacillus halophilus</name>
    <dbReference type="NCBI Taxonomy" id="930117"/>
    <lineage>
        <taxon>Bacteria</taxon>
        <taxon>Bacillati</taxon>
        <taxon>Bacillota</taxon>
        <taxon>Bacilli</taxon>
        <taxon>Bacillales</taxon>
        <taxon>Bacillaceae</taxon>
        <taxon>Ornithinibacillus</taxon>
    </lineage>
</organism>
<reference evidence="2 3" key="1">
    <citation type="submission" date="2016-11" db="EMBL/GenBank/DDBJ databases">
        <authorList>
            <person name="Jaros S."/>
            <person name="Januszkiewicz K."/>
            <person name="Wedrychowicz H."/>
        </authorList>
    </citation>
    <scope>NUCLEOTIDE SEQUENCE [LARGE SCALE GENOMIC DNA]</scope>
    <source>
        <strain evidence="2 3">IBRC-M 10683</strain>
    </source>
</reference>
<dbReference type="Proteomes" id="UP000183988">
    <property type="component" value="Unassembled WGS sequence"/>
</dbReference>
<accession>A0A1M5FTF8</accession>
<keyword evidence="3" id="KW-1185">Reference proteome</keyword>
<dbReference type="Gene3D" id="6.10.250.2540">
    <property type="match status" value="1"/>
</dbReference>
<dbReference type="OrthoDB" id="2969457at2"/>
<evidence type="ECO:0000313" key="3">
    <source>
        <dbReference type="Proteomes" id="UP000183988"/>
    </source>
</evidence>
<proteinExistence type="predicted"/>
<gene>
    <name evidence="2" type="ORF">SAMN05216225_101016</name>
</gene>
<evidence type="ECO:0000256" key="1">
    <source>
        <dbReference type="SAM" id="Coils"/>
    </source>
</evidence>
<protein>
    <recommendedName>
        <fullName evidence="4">t-SNARE coiled-coil homology domain-containing protein</fullName>
    </recommendedName>
</protein>